<evidence type="ECO:0000313" key="14">
    <source>
        <dbReference type="Proteomes" id="UP001652582"/>
    </source>
</evidence>
<accession>A0ABM3LGA7</accession>
<evidence type="ECO:0000256" key="10">
    <source>
        <dbReference type="ARBA" id="ARBA00023201"/>
    </source>
</evidence>
<evidence type="ECO:0000256" key="8">
    <source>
        <dbReference type="ARBA" id="ARBA00023065"/>
    </source>
</evidence>
<proteinExistence type="inferred from homology"/>
<comment type="similarity">
    <text evidence="2 12">Belongs to the amiloride-sensitive sodium channel (TC 1.A.6) family.</text>
</comment>
<evidence type="ECO:0000256" key="5">
    <source>
        <dbReference type="ARBA" id="ARBA00022692"/>
    </source>
</evidence>
<feature type="transmembrane region" description="Helical" evidence="13">
    <location>
        <begin position="408"/>
        <end position="439"/>
    </location>
</feature>
<keyword evidence="7" id="KW-0915">Sodium</keyword>
<evidence type="ECO:0000256" key="9">
    <source>
        <dbReference type="ARBA" id="ARBA00023136"/>
    </source>
</evidence>
<dbReference type="Pfam" id="PF00858">
    <property type="entry name" value="ASC"/>
    <property type="match status" value="1"/>
</dbReference>
<evidence type="ECO:0000256" key="3">
    <source>
        <dbReference type="ARBA" id="ARBA00022448"/>
    </source>
</evidence>
<evidence type="ECO:0000313" key="15">
    <source>
        <dbReference type="RefSeq" id="XP_052738086.1"/>
    </source>
</evidence>
<keyword evidence="11 12" id="KW-0407">Ion channel</keyword>
<evidence type="ECO:0000256" key="4">
    <source>
        <dbReference type="ARBA" id="ARBA00022461"/>
    </source>
</evidence>
<organism evidence="14 15">
    <name type="scientific">Bicyclus anynana</name>
    <name type="common">Squinting bush brown butterfly</name>
    <dbReference type="NCBI Taxonomy" id="110368"/>
    <lineage>
        <taxon>Eukaryota</taxon>
        <taxon>Metazoa</taxon>
        <taxon>Ecdysozoa</taxon>
        <taxon>Arthropoda</taxon>
        <taxon>Hexapoda</taxon>
        <taxon>Insecta</taxon>
        <taxon>Pterygota</taxon>
        <taxon>Neoptera</taxon>
        <taxon>Endopterygota</taxon>
        <taxon>Lepidoptera</taxon>
        <taxon>Glossata</taxon>
        <taxon>Ditrysia</taxon>
        <taxon>Papilionoidea</taxon>
        <taxon>Nymphalidae</taxon>
        <taxon>Satyrinae</taxon>
        <taxon>Satyrini</taxon>
        <taxon>Mycalesina</taxon>
        <taxon>Bicyclus</taxon>
    </lineage>
</organism>
<evidence type="ECO:0000256" key="13">
    <source>
        <dbReference type="SAM" id="Phobius"/>
    </source>
</evidence>
<dbReference type="PANTHER" id="PTHR11690">
    <property type="entry name" value="AMILORIDE-SENSITIVE SODIUM CHANNEL-RELATED"/>
    <property type="match status" value="1"/>
</dbReference>
<dbReference type="GeneID" id="112050215"/>
<keyword evidence="4 12" id="KW-0894">Sodium channel</keyword>
<protein>
    <submittedName>
        <fullName evidence="15">Uncharacterized protein LOC112050215</fullName>
    </submittedName>
</protein>
<comment type="subcellular location">
    <subcellularLocation>
        <location evidence="1">Membrane</location>
        <topology evidence="1">Multi-pass membrane protein</topology>
    </subcellularLocation>
</comment>
<keyword evidence="10 12" id="KW-0739">Sodium transport</keyword>
<gene>
    <name evidence="15" type="primary">LOC112050215</name>
</gene>
<evidence type="ECO:0000256" key="6">
    <source>
        <dbReference type="ARBA" id="ARBA00022989"/>
    </source>
</evidence>
<feature type="transmembrane region" description="Helical" evidence="13">
    <location>
        <begin position="56"/>
        <end position="78"/>
    </location>
</feature>
<reference evidence="15" key="1">
    <citation type="submission" date="2025-08" db="UniProtKB">
        <authorList>
            <consortium name="RefSeq"/>
        </authorList>
    </citation>
    <scope>IDENTIFICATION</scope>
</reference>
<dbReference type="Proteomes" id="UP001652582">
    <property type="component" value="Chromosome 6"/>
</dbReference>
<name>A0ABM3LGA7_BICAN</name>
<keyword evidence="3 12" id="KW-0813">Transport</keyword>
<evidence type="ECO:0000256" key="11">
    <source>
        <dbReference type="ARBA" id="ARBA00023303"/>
    </source>
</evidence>
<keyword evidence="9 13" id="KW-0472">Membrane</keyword>
<sequence>MSLRVETSKVYHTKDLDKHEPRVKQSGCSRAVQEFCRDTTLHGFKYLVSTNYYDRVCWLLCCCASACCAGVLCSVLWARFLQVPALLTLHDLRGQLATVRLPLVAVCPSAEVVAYHFANNLSIPENITDRLPVILNNVLRRKKTQNNQLVLLEDVLVRNKLTLPEALMRVTPSCQSIVLNCRWHRYTIPCEMLFEKELTDWGACCVSRPYNLKLNEVMKLQLGQIRRLTVAVQCSDQSIFNGCEFYTKYDGEEWVQPKSLDPGHEYLAHISFTSFVDSDPDKLTDATCVITAGYSRNRCLLECRERHCGCSEPLRDDRESQSALRPCLVTQLACLRTNSLEQNDSCDCLPSCKKVFTYMALESTIMNAFEYTNDDIYTGLNISTGSVLRVAVRLSESRMYVVNPTETWITLLSSLGGVFNMFLGVGLFSALEVLFLIFVRLPIAIRKSTNMADPDM</sequence>
<evidence type="ECO:0000256" key="12">
    <source>
        <dbReference type="RuleBase" id="RU000679"/>
    </source>
</evidence>
<evidence type="ECO:0000256" key="1">
    <source>
        <dbReference type="ARBA" id="ARBA00004141"/>
    </source>
</evidence>
<keyword evidence="8 12" id="KW-0406">Ion transport</keyword>
<keyword evidence="6 13" id="KW-1133">Transmembrane helix</keyword>
<keyword evidence="5 12" id="KW-0812">Transmembrane</keyword>
<dbReference type="InterPro" id="IPR001873">
    <property type="entry name" value="ENaC"/>
</dbReference>
<keyword evidence="14" id="KW-1185">Reference proteome</keyword>
<dbReference type="PANTHER" id="PTHR11690:SF300">
    <property type="entry name" value="PICKPOCKET PROTEIN 19"/>
    <property type="match status" value="1"/>
</dbReference>
<evidence type="ECO:0000256" key="7">
    <source>
        <dbReference type="ARBA" id="ARBA00023053"/>
    </source>
</evidence>
<evidence type="ECO:0000256" key="2">
    <source>
        <dbReference type="ARBA" id="ARBA00007193"/>
    </source>
</evidence>
<dbReference type="RefSeq" id="XP_052738086.1">
    <property type="nucleotide sequence ID" value="XM_052882126.1"/>
</dbReference>